<dbReference type="InterPro" id="IPR001694">
    <property type="entry name" value="NADH_UbQ_OxRdtase_su1/FPO"/>
</dbReference>
<dbReference type="AlphaFoldDB" id="A0A915XKB7"/>
<dbReference type="PROSITE" id="PS00667">
    <property type="entry name" value="COMPLEX1_ND1_1"/>
    <property type="match status" value="1"/>
</dbReference>
<keyword evidence="3 7" id="KW-1133">Transmembrane helix</keyword>
<keyword evidence="9" id="KW-1185">Reference proteome</keyword>
<feature type="compositionally biased region" description="Low complexity" evidence="6">
    <location>
        <begin position="183"/>
        <end position="204"/>
    </location>
</feature>
<dbReference type="GO" id="GO:0005886">
    <property type="term" value="C:plasma membrane"/>
    <property type="evidence" value="ECO:0007669"/>
    <property type="project" value="UniProtKB-SubCell"/>
</dbReference>
<feature type="transmembrane region" description="Helical" evidence="7">
    <location>
        <begin position="110"/>
        <end position="132"/>
    </location>
</feature>
<protein>
    <recommendedName>
        <fullName evidence="10">NADH-quinone oxidoreductase subunit H</fullName>
    </recommendedName>
</protein>
<gene>
    <name evidence="8" type="ORF">GF1_04270</name>
</gene>
<keyword evidence="2 5" id="KW-0812">Transmembrane</keyword>
<organism evidence="8 9">
    <name type="scientific">Desulfolithobacter dissulfuricans</name>
    <dbReference type="NCBI Taxonomy" id="2795293"/>
    <lineage>
        <taxon>Bacteria</taxon>
        <taxon>Pseudomonadati</taxon>
        <taxon>Thermodesulfobacteriota</taxon>
        <taxon>Desulfobulbia</taxon>
        <taxon>Desulfobulbales</taxon>
        <taxon>Desulfobulbaceae</taxon>
        <taxon>Desulfolithobacter</taxon>
    </lineage>
</organism>
<evidence type="ECO:0000256" key="7">
    <source>
        <dbReference type="SAM" id="Phobius"/>
    </source>
</evidence>
<comment type="subcellular location">
    <subcellularLocation>
        <location evidence="5">Cell membrane</location>
        <topology evidence="5">Multi-pass membrane protein</topology>
    </subcellularLocation>
    <subcellularLocation>
        <location evidence="1">Membrane</location>
        <topology evidence="1">Multi-pass membrane protein</topology>
    </subcellularLocation>
</comment>
<dbReference type="KEGG" id="ddu:GF1_04270"/>
<dbReference type="GO" id="GO:0009060">
    <property type="term" value="P:aerobic respiration"/>
    <property type="evidence" value="ECO:0007669"/>
    <property type="project" value="TreeGrafter"/>
</dbReference>
<evidence type="ECO:0000256" key="6">
    <source>
        <dbReference type="SAM" id="MobiDB-lite"/>
    </source>
</evidence>
<dbReference type="GO" id="GO:0003954">
    <property type="term" value="F:NADH dehydrogenase activity"/>
    <property type="evidence" value="ECO:0007669"/>
    <property type="project" value="TreeGrafter"/>
</dbReference>
<evidence type="ECO:0000256" key="1">
    <source>
        <dbReference type="ARBA" id="ARBA00004141"/>
    </source>
</evidence>
<evidence type="ECO:0000256" key="5">
    <source>
        <dbReference type="RuleBase" id="RU000471"/>
    </source>
</evidence>
<dbReference type="Proteomes" id="UP001063350">
    <property type="component" value="Chromosome"/>
</dbReference>
<evidence type="ECO:0000256" key="3">
    <source>
        <dbReference type="ARBA" id="ARBA00022989"/>
    </source>
</evidence>
<comment type="similarity">
    <text evidence="5">Belongs to the complex I subunit 1 family.</text>
</comment>
<dbReference type="InterPro" id="IPR018086">
    <property type="entry name" value="NADH_UbQ_OxRdtase_su1_CS"/>
</dbReference>
<evidence type="ECO:0000256" key="2">
    <source>
        <dbReference type="ARBA" id="ARBA00022692"/>
    </source>
</evidence>
<dbReference type="EMBL" id="AP024233">
    <property type="protein sequence ID" value="BCO08051.1"/>
    <property type="molecule type" value="Genomic_DNA"/>
</dbReference>
<feature type="transmembrane region" description="Helical" evidence="7">
    <location>
        <begin position="75"/>
        <end position="98"/>
    </location>
</feature>
<feature type="transmembrane region" description="Helical" evidence="7">
    <location>
        <begin position="152"/>
        <end position="170"/>
    </location>
</feature>
<name>A0A915XKB7_9BACT</name>
<feature type="region of interest" description="Disordered" evidence="6">
    <location>
        <begin position="179"/>
        <end position="223"/>
    </location>
</feature>
<proteinExistence type="inferred from homology"/>
<sequence>METSIWRPILYLIGFMAFAGLNAAYLGWCERKGAAHIQRRIGPKEVGPFGLLQPLADGIKLMSKQLLVPQGVDGILFRVAPVLAMIPAITSMVTIPFSDNIQARAIDLSVLLIFALASIGMFAILLGGWASANKYAVISAARAVSQNVAYEIPMLVTVITIVMITGSMSLHEIAMDQQGDSGTGTCSGSTSRSSCRYPSSSSSSAPLPRPTGPRSTWVKPSPS</sequence>
<evidence type="ECO:0000313" key="8">
    <source>
        <dbReference type="EMBL" id="BCO08051.1"/>
    </source>
</evidence>
<dbReference type="PANTHER" id="PTHR11432:SF3">
    <property type="entry name" value="NADH-UBIQUINONE OXIDOREDUCTASE CHAIN 1"/>
    <property type="match status" value="1"/>
</dbReference>
<dbReference type="Pfam" id="PF00146">
    <property type="entry name" value="NADHdh"/>
    <property type="match status" value="1"/>
</dbReference>
<evidence type="ECO:0000313" key="9">
    <source>
        <dbReference type="Proteomes" id="UP001063350"/>
    </source>
</evidence>
<keyword evidence="4 7" id="KW-0472">Membrane</keyword>
<feature type="transmembrane region" description="Helical" evidence="7">
    <location>
        <begin position="9"/>
        <end position="28"/>
    </location>
</feature>
<dbReference type="PANTHER" id="PTHR11432">
    <property type="entry name" value="NADH DEHYDROGENASE SUBUNIT 1"/>
    <property type="match status" value="1"/>
</dbReference>
<accession>A0A915XKB7</accession>
<keyword evidence="5" id="KW-0520">NAD</keyword>
<evidence type="ECO:0008006" key="10">
    <source>
        <dbReference type="Google" id="ProtNLM"/>
    </source>
</evidence>
<evidence type="ECO:0000256" key="4">
    <source>
        <dbReference type="ARBA" id="ARBA00023136"/>
    </source>
</evidence>
<reference evidence="8" key="1">
    <citation type="submission" date="2020-12" db="EMBL/GenBank/DDBJ databases">
        <title>Desulfobium dissulfuricans gen. nov., sp. nov., a novel mesophilic, sulfate-reducing bacterium isolated from a deep-sea hydrothermal vent.</title>
        <authorList>
            <person name="Hashimoto Y."/>
            <person name="Tame A."/>
            <person name="Sawayama S."/>
            <person name="Miyazaki J."/>
            <person name="Takai K."/>
            <person name="Nakagawa S."/>
        </authorList>
    </citation>
    <scope>NUCLEOTIDE SEQUENCE</scope>
    <source>
        <strain evidence="8">GF1</strain>
    </source>
</reference>